<evidence type="ECO:0000313" key="2">
    <source>
        <dbReference type="Proteomes" id="UP000887013"/>
    </source>
</evidence>
<sequence>MSQQEKREDTRGQLPLSKEKRFEERMQNLENIDLLTVIGIQDIKYSILGLGIVPQKREPSGTSLGSTITAAKPSRSLNFLVLIAKINVLLEATTNVAELLTTLVRIGHQKIRGIIYSGSRILVICKEFTHGV</sequence>
<dbReference type="EMBL" id="BMAW01088650">
    <property type="protein sequence ID" value="GFS35875.1"/>
    <property type="molecule type" value="Genomic_DNA"/>
</dbReference>
<dbReference type="AlphaFoldDB" id="A0A8X6I8U9"/>
<dbReference type="Proteomes" id="UP000887013">
    <property type="component" value="Unassembled WGS sequence"/>
</dbReference>
<keyword evidence="2" id="KW-1185">Reference proteome</keyword>
<proteinExistence type="predicted"/>
<evidence type="ECO:0000313" key="1">
    <source>
        <dbReference type="EMBL" id="GFS35875.1"/>
    </source>
</evidence>
<gene>
    <name evidence="1" type="ORF">NPIL_49211</name>
</gene>
<reference evidence="1" key="1">
    <citation type="submission" date="2020-08" db="EMBL/GenBank/DDBJ databases">
        <title>Multicomponent nature underlies the extraordinary mechanical properties of spider dragline silk.</title>
        <authorList>
            <person name="Kono N."/>
            <person name="Nakamura H."/>
            <person name="Mori M."/>
            <person name="Yoshida Y."/>
            <person name="Ohtoshi R."/>
            <person name="Malay A.D."/>
            <person name="Moran D.A.P."/>
            <person name="Tomita M."/>
            <person name="Numata K."/>
            <person name="Arakawa K."/>
        </authorList>
    </citation>
    <scope>NUCLEOTIDE SEQUENCE</scope>
</reference>
<name>A0A8X6I8U9_NEPPI</name>
<protein>
    <submittedName>
        <fullName evidence="1">Uncharacterized protein</fullName>
    </submittedName>
</protein>
<organism evidence="1 2">
    <name type="scientific">Nephila pilipes</name>
    <name type="common">Giant wood spider</name>
    <name type="synonym">Nephila maculata</name>
    <dbReference type="NCBI Taxonomy" id="299642"/>
    <lineage>
        <taxon>Eukaryota</taxon>
        <taxon>Metazoa</taxon>
        <taxon>Ecdysozoa</taxon>
        <taxon>Arthropoda</taxon>
        <taxon>Chelicerata</taxon>
        <taxon>Arachnida</taxon>
        <taxon>Araneae</taxon>
        <taxon>Araneomorphae</taxon>
        <taxon>Entelegynae</taxon>
        <taxon>Araneoidea</taxon>
        <taxon>Nephilidae</taxon>
        <taxon>Nephila</taxon>
    </lineage>
</organism>
<accession>A0A8X6I8U9</accession>
<comment type="caution">
    <text evidence="1">The sequence shown here is derived from an EMBL/GenBank/DDBJ whole genome shotgun (WGS) entry which is preliminary data.</text>
</comment>